<evidence type="ECO:0000259" key="3">
    <source>
        <dbReference type="Pfam" id="PF13471"/>
    </source>
</evidence>
<keyword evidence="2" id="KW-0812">Transmembrane</keyword>
<organism evidence="4 5">
    <name type="scientific">Streptomyces olivoverticillatus</name>
    <dbReference type="NCBI Taxonomy" id="66427"/>
    <lineage>
        <taxon>Bacteria</taxon>
        <taxon>Bacillati</taxon>
        <taxon>Actinomycetota</taxon>
        <taxon>Actinomycetes</taxon>
        <taxon>Kitasatosporales</taxon>
        <taxon>Streptomycetaceae</taxon>
        <taxon>Streptomyces</taxon>
    </lineage>
</organism>
<dbReference type="Pfam" id="PF13471">
    <property type="entry name" value="Transglut_core3"/>
    <property type="match status" value="1"/>
</dbReference>
<evidence type="ECO:0000256" key="1">
    <source>
        <dbReference type="SAM" id="MobiDB-lite"/>
    </source>
</evidence>
<keyword evidence="2" id="KW-0472">Membrane</keyword>
<dbReference type="EMBL" id="JACHJH010000001">
    <property type="protein sequence ID" value="MBB4891570.1"/>
    <property type="molecule type" value="Genomic_DNA"/>
</dbReference>
<dbReference type="NCBIfam" id="NF033537">
    <property type="entry name" value="lasso_biosyn_B2"/>
    <property type="match status" value="1"/>
</dbReference>
<comment type="caution">
    <text evidence="4">The sequence shown here is derived from an EMBL/GenBank/DDBJ whole genome shotgun (WGS) entry which is preliminary data.</text>
</comment>
<dbReference type="RefSeq" id="WP_281396763.1">
    <property type="nucleotide sequence ID" value="NZ_JACHJH010000001.1"/>
</dbReference>
<dbReference type="InterPro" id="IPR053521">
    <property type="entry name" value="McjB-like"/>
</dbReference>
<evidence type="ECO:0000313" key="4">
    <source>
        <dbReference type="EMBL" id="MBB4891570.1"/>
    </source>
</evidence>
<dbReference type="InterPro" id="IPR032708">
    <property type="entry name" value="McjB_C"/>
</dbReference>
<evidence type="ECO:0000313" key="5">
    <source>
        <dbReference type="Proteomes" id="UP000556084"/>
    </source>
</evidence>
<proteinExistence type="predicted"/>
<dbReference type="Proteomes" id="UP000556084">
    <property type="component" value="Unassembled WGS sequence"/>
</dbReference>
<evidence type="ECO:0000256" key="2">
    <source>
        <dbReference type="SAM" id="Phobius"/>
    </source>
</evidence>
<reference evidence="4 5" key="1">
    <citation type="submission" date="2020-08" db="EMBL/GenBank/DDBJ databases">
        <title>Genomic Encyclopedia of Type Strains, Phase III (KMG-III): the genomes of soil and plant-associated and newly described type strains.</title>
        <authorList>
            <person name="Whitman W."/>
        </authorList>
    </citation>
    <scope>NUCLEOTIDE SEQUENCE [LARGE SCALE GENOMIC DNA]</scope>
    <source>
        <strain evidence="4 5">CECT 3266</strain>
    </source>
</reference>
<feature type="transmembrane region" description="Helical" evidence="2">
    <location>
        <begin position="72"/>
        <end position="91"/>
    </location>
</feature>
<sequence length="202" mass="21568">MTTPRIVAVVAPYGSIVIDYRTGRVQLRSTATAAPKLPSGSVVVHHPGTALSWGTNEVPTVLAPLPEVPLRWYLGAVPAVMVTALAAAVGPRRGRFARMIRLASYGRALPPADRTQAEHAVRAVRRMSSVIPARWACLEQSTAASLLLSAAGRRAEWRHGVAADPWRLHAWIADRAGQPVDEPADTALCTPTYTPDGPVPGH</sequence>
<protein>
    <recommendedName>
        <fullName evidence="3">Microcin J25-processing protein McjB C-terminal domain-containing protein</fullName>
    </recommendedName>
</protein>
<keyword evidence="2" id="KW-1133">Transmembrane helix</keyword>
<dbReference type="AlphaFoldDB" id="A0A7W7LJV7"/>
<keyword evidence="5" id="KW-1185">Reference proteome</keyword>
<feature type="domain" description="Microcin J25-processing protein McjB C-terminal" evidence="3">
    <location>
        <begin position="91"/>
        <end position="187"/>
    </location>
</feature>
<feature type="region of interest" description="Disordered" evidence="1">
    <location>
        <begin position="181"/>
        <end position="202"/>
    </location>
</feature>
<accession>A0A7W7LJV7</accession>
<gene>
    <name evidence="4" type="ORF">FHS39_000570</name>
</gene>
<name>A0A7W7LJV7_9ACTN</name>